<reference evidence="2 3" key="1">
    <citation type="submission" date="2018-11" db="EMBL/GenBank/DDBJ databases">
        <title>Clostridium sp. nov., a member of the family Erysipelotrichaceae isolated from pig faeces.</title>
        <authorList>
            <person name="Chang Y.-H."/>
        </authorList>
    </citation>
    <scope>NUCLEOTIDE SEQUENCE [LARGE SCALE GENOMIC DNA]</scope>
    <source>
        <strain evidence="2 3">YH-panp20</strain>
    </source>
</reference>
<dbReference type="RefSeq" id="WP_128520906.1">
    <property type="nucleotide sequence ID" value="NZ_RJQC01000003.1"/>
</dbReference>
<name>A0A3N0I0I3_9FIRM</name>
<accession>A0A3N0I0I3</accession>
<feature type="domain" description="DUF6291" evidence="1">
    <location>
        <begin position="7"/>
        <end position="78"/>
    </location>
</feature>
<organism evidence="2 3">
    <name type="scientific">Absicoccus porci</name>
    <dbReference type="NCBI Taxonomy" id="2486576"/>
    <lineage>
        <taxon>Bacteria</taxon>
        <taxon>Bacillati</taxon>
        <taxon>Bacillota</taxon>
        <taxon>Erysipelotrichia</taxon>
        <taxon>Erysipelotrichales</taxon>
        <taxon>Erysipelotrichaceae</taxon>
        <taxon>Absicoccus</taxon>
    </lineage>
</organism>
<dbReference type="Pfam" id="PF19808">
    <property type="entry name" value="DUF6291"/>
    <property type="match status" value="1"/>
</dbReference>
<evidence type="ECO:0000259" key="1">
    <source>
        <dbReference type="Pfam" id="PF19808"/>
    </source>
</evidence>
<dbReference type="EMBL" id="RJQC01000003">
    <property type="protein sequence ID" value="RNM29842.1"/>
    <property type="molecule type" value="Genomic_DNA"/>
</dbReference>
<evidence type="ECO:0000313" key="3">
    <source>
        <dbReference type="Proteomes" id="UP000276568"/>
    </source>
</evidence>
<protein>
    <recommendedName>
        <fullName evidence="1">DUF6291 domain-containing protein</fullName>
    </recommendedName>
</protein>
<evidence type="ECO:0000313" key="2">
    <source>
        <dbReference type="EMBL" id="RNM29842.1"/>
    </source>
</evidence>
<keyword evidence="3" id="KW-1185">Reference proteome</keyword>
<comment type="caution">
    <text evidence="2">The sequence shown here is derived from an EMBL/GenBank/DDBJ whole genome shotgun (WGS) entry which is preliminary data.</text>
</comment>
<dbReference type="AlphaFoldDB" id="A0A3N0I0I3"/>
<dbReference type="InterPro" id="IPR046258">
    <property type="entry name" value="DUF6291"/>
</dbReference>
<sequence>MDEIKKISFFASYGEALQSLDDRSAGQLIKAMCSYAFDGKEPDKLSSKVKPMWLLVKPNLDTSLKKIKSGRKGGKQNAS</sequence>
<proteinExistence type="predicted"/>
<dbReference type="Proteomes" id="UP000276568">
    <property type="component" value="Unassembled WGS sequence"/>
</dbReference>
<gene>
    <name evidence="2" type="ORF">EDX97_09470</name>
</gene>